<dbReference type="PANTHER" id="PTHR46585:SF1">
    <property type="entry name" value="CHROMO DOMAIN-CONTAINING PROTEIN"/>
    <property type="match status" value="1"/>
</dbReference>
<feature type="domain" description="Integrase catalytic" evidence="1">
    <location>
        <begin position="22"/>
        <end position="151"/>
    </location>
</feature>
<dbReference type="InterPro" id="IPR012337">
    <property type="entry name" value="RNaseH-like_sf"/>
</dbReference>
<evidence type="ECO:0000259" key="1">
    <source>
        <dbReference type="PROSITE" id="PS50994"/>
    </source>
</evidence>
<name>A0AAV1KDT9_9NEOP</name>
<comment type="caution">
    <text evidence="2">The sequence shown here is derived from an EMBL/GenBank/DDBJ whole genome shotgun (WGS) entry which is preliminary data.</text>
</comment>
<evidence type="ECO:0000313" key="2">
    <source>
        <dbReference type="EMBL" id="CAK1581225.1"/>
    </source>
</evidence>
<accession>A0AAV1KDT9</accession>
<protein>
    <recommendedName>
        <fullName evidence="1">Integrase catalytic domain-containing protein</fullName>
    </recommendedName>
</protein>
<dbReference type="InterPro" id="IPR001584">
    <property type="entry name" value="Integrase_cat-core"/>
</dbReference>
<dbReference type="InterPro" id="IPR036397">
    <property type="entry name" value="RNaseH_sf"/>
</dbReference>
<dbReference type="PANTHER" id="PTHR46585">
    <property type="entry name" value="INTEGRASE CORE DOMAIN CONTAINING PROTEIN"/>
    <property type="match status" value="1"/>
</dbReference>
<reference evidence="2 3" key="1">
    <citation type="submission" date="2023-11" db="EMBL/GenBank/DDBJ databases">
        <authorList>
            <person name="Hedman E."/>
            <person name="Englund M."/>
            <person name="Stromberg M."/>
            <person name="Nyberg Akerstrom W."/>
            <person name="Nylinder S."/>
            <person name="Jareborg N."/>
            <person name="Kallberg Y."/>
            <person name="Kronander E."/>
        </authorList>
    </citation>
    <scope>NUCLEOTIDE SEQUENCE [LARGE SCALE GENOMIC DNA]</scope>
</reference>
<gene>
    <name evidence="2" type="ORF">PARMNEM_LOCUS2914</name>
</gene>
<dbReference type="Proteomes" id="UP001314205">
    <property type="component" value="Unassembled WGS sequence"/>
</dbReference>
<dbReference type="GO" id="GO:0003676">
    <property type="term" value="F:nucleic acid binding"/>
    <property type="evidence" value="ECO:0007669"/>
    <property type="project" value="InterPro"/>
</dbReference>
<sequence>MSKQDIVNELHKAARRNFSRQHTIIKGIDDLWQADLIEFQKYSTFNKGYKYVLVVIDALSKYVWVRPLKTKHKNCVKNAMQSLLSESRRKPKNLQTDLGTEFYNDSFKNLMKNYNINHYSTYSVKKASILERVIRTLKTHLYKIFSLCGRY</sequence>
<keyword evidence="3" id="KW-1185">Reference proteome</keyword>
<organism evidence="2 3">
    <name type="scientific">Parnassius mnemosyne</name>
    <name type="common">clouded apollo</name>
    <dbReference type="NCBI Taxonomy" id="213953"/>
    <lineage>
        <taxon>Eukaryota</taxon>
        <taxon>Metazoa</taxon>
        <taxon>Ecdysozoa</taxon>
        <taxon>Arthropoda</taxon>
        <taxon>Hexapoda</taxon>
        <taxon>Insecta</taxon>
        <taxon>Pterygota</taxon>
        <taxon>Neoptera</taxon>
        <taxon>Endopterygota</taxon>
        <taxon>Lepidoptera</taxon>
        <taxon>Glossata</taxon>
        <taxon>Ditrysia</taxon>
        <taxon>Papilionoidea</taxon>
        <taxon>Papilionidae</taxon>
        <taxon>Parnassiinae</taxon>
        <taxon>Parnassini</taxon>
        <taxon>Parnassius</taxon>
        <taxon>Driopa</taxon>
    </lineage>
</organism>
<dbReference type="PROSITE" id="PS50994">
    <property type="entry name" value="INTEGRASE"/>
    <property type="match status" value="1"/>
</dbReference>
<evidence type="ECO:0000313" key="3">
    <source>
        <dbReference type="Proteomes" id="UP001314205"/>
    </source>
</evidence>
<dbReference type="Gene3D" id="3.30.420.10">
    <property type="entry name" value="Ribonuclease H-like superfamily/Ribonuclease H"/>
    <property type="match status" value="1"/>
</dbReference>
<proteinExistence type="predicted"/>
<dbReference type="EMBL" id="CAVLGL010000024">
    <property type="protein sequence ID" value="CAK1581225.1"/>
    <property type="molecule type" value="Genomic_DNA"/>
</dbReference>
<dbReference type="SUPFAM" id="SSF53098">
    <property type="entry name" value="Ribonuclease H-like"/>
    <property type="match status" value="1"/>
</dbReference>
<dbReference type="Pfam" id="PF00665">
    <property type="entry name" value="rve"/>
    <property type="match status" value="1"/>
</dbReference>
<dbReference type="GO" id="GO:0015074">
    <property type="term" value="P:DNA integration"/>
    <property type="evidence" value="ECO:0007669"/>
    <property type="project" value="InterPro"/>
</dbReference>
<dbReference type="AlphaFoldDB" id="A0AAV1KDT9"/>